<dbReference type="Proteomes" id="UP000231901">
    <property type="component" value="Chromosome"/>
</dbReference>
<organism evidence="1 2">
    <name type="scientific">Dickeya fangzhongdai</name>
    <dbReference type="NCBI Taxonomy" id="1778540"/>
    <lineage>
        <taxon>Bacteria</taxon>
        <taxon>Pseudomonadati</taxon>
        <taxon>Pseudomonadota</taxon>
        <taxon>Gammaproteobacteria</taxon>
        <taxon>Enterobacterales</taxon>
        <taxon>Pectobacteriaceae</taxon>
        <taxon>Dickeya</taxon>
    </lineage>
</organism>
<dbReference type="PANTHER" id="PTHR37816:SF2">
    <property type="entry name" value="DNA TOPOLOGY MODULATION PROTEIN FLAR-RELATED PROTEIN"/>
    <property type="match status" value="1"/>
</dbReference>
<protein>
    <submittedName>
        <fullName evidence="1">AAA family ATPase</fullName>
    </submittedName>
</protein>
<dbReference type="AlphaFoldDB" id="A0A2K8QIT8"/>
<dbReference type="EMBL" id="CP025003">
    <property type="protein sequence ID" value="ATZ93384.1"/>
    <property type="molecule type" value="Genomic_DNA"/>
</dbReference>
<accession>A0A2K8QIT8</accession>
<dbReference type="SUPFAM" id="SSF52540">
    <property type="entry name" value="P-loop containing nucleoside triphosphate hydrolases"/>
    <property type="match status" value="1"/>
</dbReference>
<evidence type="ECO:0000313" key="2">
    <source>
        <dbReference type="Proteomes" id="UP000231901"/>
    </source>
</evidence>
<dbReference type="Gene3D" id="3.40.50.300">
    <property type="entry name" value="P-loop containing nucleotide triphosphate hydrolases"/>
    <property type="match status" value="1"/>
</dbReference>
<proteinExistence type="predicted"/>
<dbReference type="RefSeq" id="WP_038918018.1">
    <property type="nucleotide sequence ID" value="NZ_BMJF01000004.1"/>
</dbReference>
<sequence>MKLSDLGDRICIMGPSNSGKSTLANAISQKRNLEVIHLDQLFHVPHSNWQERPLNEFMLLHELAINKESWVIDGNYKRCLPQRLSRATGLILLDVSTLSSLLRYVNRTLFQYKRYGGLEGGQDRLNWKMFHHIAAVTPKNRKHYAELFDTLTIPKIKLTSINDINKQFDEWELTR</sequence>
<evidence type="ECO:0000313" key="1">
    <source>
        <dbReference type="EMBL" id="ATZ93384.1"/>
    </source>
</evidence>
<dbReference type="CDD" id="cd02019">
    <property type="entry name" value="NK"/>
    <property type="match status" value="1"/>
</dbReference>
<dbReference type="InterPro" id="IPR052922">
    <property type="entry name" value="Cytidylate_Kinase-2"/>
</dbReference>
<dbReference type="OrthoDB" id="5296079at2"/>
<dbReference type="KEGG" id="dfn:CVE23_04955"/>
<dbReference type="PANTHER" id="PTHR37816">
    <property type="entry name" value="YALI0E33011P"/>
    <property type="match status" value="1"/>
</dbReference>
<keyword evidence="2" id="KW-1185">Reference proteome</keyword>
<reference evidence="2" key="1">
    <citation type="journal article" date="2018" name="Genome Announc.">
        <title>Complete genome sequence of a Dickeya fangzhongdai type strain causing bleeding canker of pear tree trunks.</title>
        <authorList>
            <person name="Zhao Y."/>
            <person name="Tian Y."/>
            <person name="Li X."/>
            <person name="Hu B."/>
        </authorList>
    </citation>
    <scope>NUCLEOTIDE SEQUENCE [LARGE SCALE GENOMIC DNA]</scope>
    <source>
        <strain evidence="2">DSM 101947</strain>
    </source>
</reference>
<dbReference type="GeneID" id="66563690"/>
<name>A0A2K8QIT8_9GAMM</name>
<dbReference type="InterPro" id="IPR027417">
    <property type="entry name" value="P-loop_NTPase"/>
</dbReference>
<gene>
    <name evidence="1" type="ORF">CVE23_04955</name>
</gene>